<keyword evidence="1" id="KW-0723">Serine/threonine-protein kinase</keyword>
<dbReference type="GO" id="GO:0010468">
    <property type="term" value="P:regulation of gene expression"/>
    <property type="evidence" value="ECO:0007669"/>
    <property type="project" value="TreeGrafter"/>
</dbReference>
<evidence type="ECO:0000256" key="5">
    <source>
        <dbReference type="ARBA" id="ARBA00022840"/>
    </source>
</evidence>
<dbReference type="Gene3D" id="1.10.510.10">
    <property type="entry name" value="Transferase(Phosphotransferase) domain 1"/>
    <property type="match status" value="1"/>
</dbReference>
<dbReference type="InterPro" id="IPR000719">
    <property type="entry name" value="Prot_kinase_dom"/>
</dbReference>
<dbReference type="GO" id="GO:0007165">
    <property type="term" value="P:signal transduction"/>
    <property type="evidence" value="ECO:0007669"/>
    <property type="project" value="TreeGrafter"/>
</dbReference>
<dbReference type="WBParaSite" id="MBELARI_LOCUS2159">
    <property type="protein sequence ID" value="MBELARI_LOCUS2159"/>
    <property type="gene ID" value="MBELARI_LOCUS2159"/>
</dbReference>
<protein>
    <recommendedName>
        <fullName evidence="6">Protein kinase domain-containing protein</fullName>
    </recommendedName>
</protein>
<dbReference type="AlphaFoldDB" id="A0AAF3F4S6"/>
<reference evidence="8" key="1">
    <citation type="submission" date="2024-02" db="UniProtKB">
        <authorList>
            <consortium name="WormBaseParasite"/>
        </authorList>
    </citation>
    <scope>IDENTIFICATION</scope>
</reference>
<dbReference type="SUPFAM" id="SSF56112">
    <property type="entry name" value="Protein kinase-like (PK-like)"/>
    <property type="match status" value="2"/>
</dbReference>
<keyword evidence="4" id="KW-0418">Kinase</keyword>
<dbReference type="SMART" id="SM00220">
    <property type="entry name" value="S_TKc"/>
    <property type="match status" value="1"/>
</dbReference>
<evidence type="ECO:0000256" key="3">
    <source>
        <dbReference type="ARBA" id="ARBA00022741"/>
    </source>
</evidence>
<dbReference type="GO" id="GO:0005634">
    <property type="term" value="C:nucleus"/>
    <property type="evidence" value="ECO:0007669"/>
    <property type="project" value="TreeGrafter"/>
</dbReference>
<evidence type="ECO:0000259" key="6">
    <source>
        <dbReference type="PROSITE" id="PS50011"/>
    </source>
</evidence>
<keyword evidence="3" id="KW-0547">Nucleotide-binding</keyword>
<feature type="domain" description="Protein kinase" evidence="6">
    <location>
        <begin position="1"/>
        <end position="163"/>
    </location>
</feature>
<organism evidence="7 8">
    <name type="scientific">Mesorhabditis belari</name>
    <dbReference type="NCBI Taxonomy" id="2138241"/>
    <lineage>
        <taxon>Eukaryota</taxon>
        <taxon>Metazoa</taxon>
        <taxon>Ecdysozoa</taxon>
        <taxon>Nematoda</taxon>
        <taxon>Chromadorea</taxon>
        <taxon>Rhabditida</taxon>
        <taxon>Rhabditina</taxon>
        <taxon>Rhabditomorpha</taxon>
        <taxon>Rhabditoidea</taxon>
        <taxon>Rhabditidae</taxon>
        <taxon>Mesorhabditinae</taxon>
        <taxon>Mesorhabditis</taxon>
    </lineage>
</organism>
<dbReference type="PANTHER" id="PTHR24056:SF472">
    <property type="entry name" value="CYCLIN-DEPENDENT KINASE 4, ISOFORM A"/>
    <property type="match status" value="1"/>
</dbReference>
<keyword evidence="7" id="KW-1185">Reference proteome</keyword>
<dbReference type="Proteomes" id="UP000887575">
    <property type="component" value="Unassembled WGS sequence"/>
</dbReference>
<name>A0AAF3F4S6_9BILA</name>
<dbReference type="PROSITE" id="PS50011">
    <property type="entry name" value="PROTEIN_KINASE_DOM"/>
    <property type="match status" value="1"/>
</dbReference>
<dbReference type="GO" id="GO:0005737">
    <property type="term" value="C:cytoplasm"/>
    <property type="evidence" value="ECO:0007669"/>
    <property type="project" value="TreeGrafter"/>
</dbReference>
<dbReference type="InterPro" id="IPR011009">
    <property type="entry name" value="Kinase-like_dom_sf"/>
</dbReference>
<dbReference type="InterPro" id="IPR050108">
    <property type="entry name" value="CDK"/>
</dbReference>
<evidence type="ECO:0000256" key="2">
    <source>
        <dbReference type="ARBA" id="ARBA00022679"/>
    </source>
</evidence>
<proteinExistence type="predicted"/>
<accession>A0AAF3F4S6</accession>
<sequence>MTQNVIEPWKQRTQDEYREIKLIGQGAYGAVYQVEHRATGQTVVTLWYRSPEVLLQTTYGSSVDVWAFGCILSEMYNRQTLFPGRTEADQLKIIVNKMGKPSESDWPSDAIIPLSFYEWTPRQSLYQLNPKLSQAACRFIEKCIRWNGDMRCTALEALNDSFFDGPYSQGYENLFDEPLPNAHQQ</sequence>
<dbReference type="GO" id="GO:0000082">
    <property type="term" value="P:G1/S transition of mitotic cell cycle"/>
    <property type="evidence" value="ECO:0007669"/>
    <property type="project" value="TreeGrafter"/>
</dbReference>
<dbReference type="GO" id="GO:0005524">
    <property type="term" value="F:ATP binding"/>
    <property type="evidence" value="ECO:0007669"/>
    <property type="project" value="UniProtKB-KW"/>
</dbReference>
<evidence type="ECO:0000256" key="1">
    <source>
        <dbReference type="ARBA" id="ARBA00022527"/>
    </source>
</evidence>
<dbReference type="GO" id="GO:0000307">
    <property type="term" value="C:cyclin-dependent protein kinase holoenzyme complex"/>
    <property type="evidence" value="ECO:0007669"/>
    <property type="project" value="TreeGrafter"/>
</dbReference>
<dbReference type="GO" id="GO:0004693">
    <property type="term" value="F:cyclin-dependent protein serine/threonine kinase activity"/>
    <property type="evidence" value="ECO:0007669"/>
    <property type="project" value="TreeGrafter"/>
</dbReference>
<keyword evidence="5" id="KW-0067">ATP-binding</keyword>
<evidence type="ECO:0000313" key="8">
    <source>
        <dbReference type="WBParaSite" id="MBELARI_LOCUS2159"/>
    </source>
</evidence>
<keyword evidence="2" id="KW-0808">Transferase</keyword>
<dbReference type="Pfam" id="PF00069">
    <property type="entry name" value="Pkinase"/>
    <property type="match status" value="1"/>
</dbReference>
<evidence type="ECO:0000256" key="4">
    <source>
        <dbReference type="ARBA" id="ARBA00022777"/>
    </source>
</evidence>
<evidence type="ECO:0000313" key="7">
    <source>
        <dbReference type="Proteomes" id="UP000887575"/>
    </source>
</evidence>
<dbReference type="GO" id="GO:0030332">
    <property type="term" value="F:cyclin binding"/>
    <property type="evidence" value="ECO:0007669"/>
    <property type="project" value="TreeGrafter"/>
</dbReference>
<dbReference type="GO" id="GO:0010389">
    <property type="term" value="P:regulation of G2/M transition of mitotic cell cycle"/>
    <property type="evidence" value="ECO:0007669"/>
    <property type="project" value="TreeGrafter"/>
</dbReference>
<dbReference type="Gene3D" id="3.30.200.20">
    <property type="entry name" value="Phosphorylase Kinase, domain 1"/>
    <property type="match status" value="1"/>
</dbReference>
<dbReference type="PANTHER" id="PTHR24056">
    <property type="entry name" value="CELL DIVISION PROTEIN KINASE"/>
    <property type="match status" value="1"/>
</dbReference>